<accession>A0ACA9Y5N4</accession>
<gene>
    <name evidence="1" type="ORF">CLIB1444_03S08482</name>
</gene>
<keyword evidence="2" id="KW-1185">Reference proteome</keyword>
<evidence type="ECO:0000313" key="2">
    <source>
        <dbReference type="Proteomes" id="UP001152531"/>
    </source>
</evidence>
<dbReference type="EMBL" id="CALSDN010000003">
    <property type="protein sequence ID" value="CAH6720284.1"/>
    <property type="molecule type" value="Genomic_DNA"/>
</dbReference>
<evidence type="ECO:0000313" key="1">
    <source>
        <dbReference type="EMBL" id="CAH6720284.1"/>
    </source>
</evidence>
<proteinExistence type="predicted"/>
<name>A0ACA9Y5N4_9ASCO</name>
<sequence length="322" mass="36697">MNQLGSYELNKVNDSTFVGQKPLLSILDQFPFAYGGNLVAQSLYAAYKKAEDMYPHSLHLSFCKAIPLDNPLTYNVKVISKSNSFTKVLVEAVDVEGGIVGVTVVSFTTKNNQYERQLEWSKNPNSKNVPYKFSLTPLPMFYQYKPEDIDKFDVVQCYRNLFKIATPPGFNIPNFDINSAAGDRRHGYYMKFNDFNNEEINRLTANDEKLKKIYKYVDLGCLSDSNGLALFYRNLNLEFSASHLATRIISLDQSVTFHDDDFDLQQWFYCDANLRVYNNGRCFIVTTAFNLKGTPFMTITQEASVRMNLKVAEVANGGSYKL</sequence>
<dbReference type="Proteomes" id="UP001152531">
    <property type="component" value="Unassembled WGS sequence"/>
</dbReference>
<comment type="caution">
    <text evidence="1">The sequence shown here is derived from an EMBL/GenBank/DDBJ whole genome shotgun (WGS) entry which is preliminary data.</text>
</comment>
<protein>
    <submittedName>
        <fullName evidence="1">Uncharacterized protein</fullName>
    </submittedName>
</protein>
<reference evidence="1" key="1">
    <citation type="submission" date="2022-06" db="EMBL/GenBank/DDBJ databases">
        <authorList>
            <person name="Legras J.-L."/>
            <person name="Devillers H."/>
            <person name="Grondin C."/>
        </authorList>
    </citation>
    <scope>NUCLEOTIDE SEQUENCE</scope>
    <source>
        <strain evidence="1">CLIB 1444</strain>
    </source>
</reference>
<organism evidence="1 2">
    <name type="scientific">[Candida] jaroonii</name>
    <dbReference type="NCBI Taxonomy" id="467808"/>
    <lineage>
        <taxon>Eukaryota</taxon>
        <taxon>Fungi</taxon>
        <taxon>Dikarya</taxon>
        <taxon>Ascomycota</taxon>
        <taxon>Saccharomycotina</taxon>
        <taxon>Pichiomycetes</taxon>
        <taxon>Debaryomycetaceae</taxon>
        <taxon>Yamadazyma</taxon>
    </lineage>
</organism>